<accession>A0ABN7VSG2</accession>
<sequence length="118" mass="13334">MHITEGYVLSKIEPGYRSQSGSKYSKIKSTPNENKLLEASLEVGNLIVYVTSLEIESNINMMEASIRYISSFIGEFKKKHALFVQAIEKDNCKITIYISENESIIVLGKTPDDAWKNI</sequence>
<proteinExistence type="predicted"/>
<dbReference type="EMBL" id="CAJVQB010021373">
    <property type="protein sequence ID" value="CAG8796889.1"/>
    <property type="molecule type" value="Genomic_DNA"/>
</dbReference>
<name>A0ABN7VSG2_GIGMA</name>
<evidence type="ECO:0000313" key="1">
    <source>
        <dbReference type="EMBL" id="CAG8796889.1"/>
    </source>
</evidence>
<gene>
    <name evidence="1" type="ORF">GMARGA_LOCUS22284</name>
</gene>
<keyword evidence="2" id="KW-1185">Reference proteome</keyword>
<organism evidence="1 2">
    <name type="scientific">Gigaspora margarita</name>
    <dbReference type="NCBI Taxonomy" id="4874"/>
    <lineage>
        <taxon>Eukaryota</taxon>
        <taxon>Fungi</taxon>
        <taxon>Fungi incertae sedis</taxon>
        <taxon>Mucoromycota</taxon>
        <taxon>Glomeromycotina</taxon>
        <taxon>Glomeromycetes</taxon>
        <taxon>Diversisporales</taxon>
        <taxon>Gigasporaceae</taxon>
        <taxon>Gigaspora</taxon>
    </lineage>
</organism>
<protein>
    <submittedName>
        <fullName evidence="1">3952_t:CDS:1</fullName>
    </submittedName>
</protein>
<evidence type="ECO:0000313" key="2">
    <source>
        <dbReference type="Proteomes" id="UP000789901"/>
    </source>
</evidence>
<reference evidence="1 2" key="1">
    <citation type="submission" date="2021-06" db="EMBL/GenBank/DDBJ databases">
        <authorList>
            <person name="Kallberg Y."/>
            <person name="Tangrot J."/>
            <person name="Rosling A."/>
        </authorList>
    </citation>
    <scope>NUCLEOTIDE SEQUENCE [LARGE SCALE GENOMIC DNA]</scope>
    <source>
        <strain evidence="1 2">120-4 pot B 10/14</strain>
    </source>
</reference>
<feature type="non-terminal residue" evidence="1">
    <location>
        <position position="118"/>
    </location>
</feature>
<dbReference type="Proteomes" id="UP000789901">
    <property type="component" value="Unassembled WGS sequence"/>
</dbReference>
<comment type="caution">
    <text evidence="1">The sequence shown here is derived from an EMBL/GenBank/DDBJ whole genome shotgun (WGS) entry which is preliminary data.</text>
</comment>